<accession>A0A9K3NZR9</accession>
<protein>
    <submittedName>
        <fullName evidence="2">Uncharacterized protein</fullName>
    </submittedName>
</protein>
<dbReference type="EMBL" id="MNCJ02000317">
    <property type="protein sequence ID" value="KAF5818000.1"/>
    <property type="molecule type" value="Genomic_DNA"/>
</dbReference>
<keyword evidence="1" id="KW-0812">Transmembrane</keyword>
<sequence length="131" mass="14920">MRRLVDGFPAGDDCIVSRSMVSSSFCFAVCASVNAHDGYALSSRSVAASVWCHPVCCTVLLIEPFRVLIRRFSVAMVTVLIWSLLFVCWFNQYLVWSMTMSQCFISLWLIGDVFEFIFCLNSFVMFNVLRL</sequence>
<gene>
    <name evidence="2" type="ORF">HanXRQr2_Chr02g0059681</name>
</gene>
<comment type="caution">
    <text evidence="2">The sequence shown here is derived from an EMBL/GenBank/DDBJ whole genome shotgun (WGS) entry which is preliminary data.</text>
</comment>
<evidence type="ECO:0000256" key="1">
    <source>
        <dbReference type="SAM" id="Phobius"/>
    </source>
</evidence>
<proteinExistence type="predicted"/>
<reference evidence="2" key="2">
    <citation type="submission" date="2020-06" db="EMBL/GenBank/DDBJ databases">
        <title>Helianthus annuus Genome sequencing and assembly Release 2.</title>
        <authorList>
            <person name="Gouzy J."/>
            <person name="Langlade N."/>
            <person name="Munos S."/>
        </authorList>
    </citation>
    <scope>NUCLEOTIDE SEQUENCE</scope>
    <source>
        <tissue evidence="2">Leaves</tissue>
    </source>
</reference>
<keyword evidence="1" id="KW-0472">Membrane</keyword>
<dbReference type="Proteomes" id="UP000215914">
    <property type="component" value="Unassembled WGS sequence"/>
</dbReference>
<dbReference type="Gramene" id="mRNA:HanXRQr2_Chr02g0059681">
    <property type="protein sequence ID" value="CDS:HanXRQr2_Chr02g0059681.1"/>
    <property type="gene ID" value="HanXRQr2_Chr02g0059681"/>
</dbReference>
<dbReference type="AlphaFoldDB" id="A0A9K3NZR9"/>
<evidence type="ECO:0000313" key="2">
    <source>
        <dbReference type="EMBL" id="KAF5818000.1"/>
    </source>
</evidence>
<keyword evidence="3" id="KW-1185">Reference proteome</keyword>
<reference evidence="2" key="1">
    <citation type="journal article" date="2017" name="Nature">
        <title>The sunflower genome provides insights into oil metabolism, flowering and Asterid evolution.</title>
        <authorList>
            <person name="Badouin H."/>
            <person name="Gouzy J."/>
            <person name="Grassa C.J."/>
            <person name="Murat F."/>
            <person name="Staton S.E."/>
            <person name="Cottret L."/>
            <person name="Lelandais-Briere C."/>
            <person name="Owens G.L."/>
            <person name="Carrere S."/>
            <person name="Mayjonade B."/>
            <person name="Legrand L."/>
            <person name="Gill N."/>
            <person name="Kane N.C."/>
            <person name="Bowers J.E."/>
            <person name="Hubner S."/>
            <person name="Bellec A."/>
            <person name="Berard A."/>
            <person name="Berges H."/>
            <person name="Blanchet N."/>
            <person name="Boniface M.C."/>
            <person name="Brunel D."/>
            <person name="Catrice O."/>
            <person name="Chaidir N."/>
            <person name="Claudel C."/>
            <person name="Donnadieu C."/>
            <person name="Faraut T."/>
            <person name="Fievet G."/>
            <person name="Helmstetter N."/>
            <person name="King M."/>
            <person name="Knapp S.J."/>
            <person name="Lai Z."/>
            <person name="Le Paslier M.C."/>
            <person name="Lippi Y."/>
            <person name="Lorenzon L."/>
            <person name="Mandel J.R."/>
            <person name="Marage G."/>
            <person name="Marchand G."/>
            <person name="Marquand E."/>
            <person name="Bret-Mestries E."/>
            <person name="Morien E."/>
            <person name="Nambeesan S."/>
            <person name="Nguyen T."/>
            <person name="Pegot-Espagnet P."/>
            <person name="Pouilly N."/>
            <person name="Raftis F."/>
            <person name="Sallet E."/>
            <person name="Schiex T."/>
            <person name="Thomas J."/>
            <person name="Vandecasteele C."/>
            <person name="Vares D."/>
            <person name="Vear F."/>
            <person name="Vautrin S."/>
            <person name="Crespi M."/>
            <person name="Mangin B."/>
            <person name="Burke J.M."/>
            <person name="Salse J."/>
            <person name="Munos S."/>
            <person name="Vincourt P."/>
            <person name="Rieseberg L.H."/>
            <person name="Langlade N.B."/>
        </authorList>
    </citation>
    <scope>NUCLEOTIDE SEQUENCE</scope>
    <source>
        <tissue evidence="2">Leaves</tissue>
    </source>
</reference>
<feature type="transmembrane region" description="Helical" evidence="1">
    <location>
        <begin position="72"/>
        <end position="93"/>
    </location>
</feature>
<keyword evidence="1" id="KW-1133">Transmembrane helix</keyword>
<feature type="transmembrane region" description="Helical" evidence="1">
    <location>
        <begin position="105"/>
        <end position="129"/>
    </location>
</feature>
<name>A0A9K3NZR9_HELAN</name>
<evidence type="ECO:0000313" key="3">
    <source>
        <dbReference type="Proteomes" id="UP000215914"/>
    </source>
</evidence>
<organism evidence="2 3">
    <name type="scientific">Helianthus annuus</name>
    <name type="common">Common sunflower</name>
    <dbReference type="NCBI Taxonomy" id="4232"/>
    <lineage>
        <taxon>Eukaryota</taxon>
        <taxon>Viridiplantae</taxon>
        <taxon>Streptophyta</taxon>
        <taxon>Embryophyta</taxon>
        <taxon>Tracheophyta</taxon>
        <taxon>Spermatophyta</taxon>
        <taxon>Magnoliopsida</taxon>
        <taxon>eudicotyledons</taxon>
        <taxon>Gunneridae</taxon>
        <taxon>Pentapetalae</taxon>
        <taxon>asterids</taxon>
        <taxon>campanulids</taxon>
        <taxon>Asterales</taxon>
        <taxon>Asteraceae</taxon>
        <taxon>Asteroideae</taxon>
        <taxon>Heliantheae alliance</taxon>
        <taxon>Heliantheae</taxon>
        <taxon>Helianthus</taxon>
    </lineage>
</organism>